<name>A0A4C1XHM2_EUMVA</name>
<feature type="compositionally biased region" description="Basic residues" evidence="1">
    <location>
        <begin position="120"/>
        <end position="132"/>
    </location>
</feature>
<organism evidence="3 4">
    <name type="scientific">Eumeta variegata</name>
    <name type="common">Bagworm moth</name>
    <name type="synonym">Eumeta japonica</name>
    <dbReference type="NCBI Taxonomy" id="151549"/>
    <lineage>
        <taxon>Eukaryota</taxon>
        <taxon>Metazoa</taxon>
        <taxon>Ecdysozoa</taxon>
        <taxon>Arthropoda</taxon>
        <taxon>Hexapoda</taxon>
        <taxon>Insecta</taxon>
        <taxon>Pterygota</taxon>
        <taxon>Neoptera</taxon>
        <taxon>Endopterygota</taxon>
        <taxon>Lepidoptera</taxon>
        <taxon>Glossata</taxon>
        <taxon>Ditrysia</taxon>
        <taxon>Tineoidea</taxon>
        <taxon>Psychidae</taxon>
        <taxon>Oiketicinae</taxon>
        <taxon>Eumeta</taxon>
    </lineage>
</organism>
<dbReference type="EMBL" id="BGZK01000869">
    <property type="protein sequence ID" value="GBP63451.1"/>
    <property type="molecule type" value="Genomic_DNA"/>
</dbReference>
<comment type="caution">
    <text evidence="3">The sequence shown here is derived from an EMBL/GenBank/DDBJ whole genome shotgun (WGS) entry which is preliminary data.</text>
</comment>
<keyword evidence="4" id="KW-1185">Reference proteome</keyword>
<reference evidence="3 4" key="1">
    <citation type="journal article" date="2019" name="Commun. Biol.">
        <title>The bagworm genome reveals a unique fibroin gene that provides high tensile strength.</title>
        <authorList>
            <person name="Kono N."/>
            <person name="Nakamura H."/>
            <person name="Ohtoshi R."/>
            <person name="Tomita M."/>
            <person name="Numata K."/>
            <person name="Arakawa K."/>
        </authorList>
    </citation>
    <scope>NUCLEOTIDE SEQUENCE [LARGE SCALE GENOMIC DNA]</scope>
</reference>
<evidence type="ECO:0000256" key="2">
    <source>
        <dbReference type="SAM" id="SignalP"/>
    </source>
</evidence>
<feature type="chain" id="PRO_5020036318" description="Secreted protein" evidence="2">
    <location>
        <begin position="16"/>
        <end position="132"/>
    </location>
</feature>
<feature type="region of interest" description="Disordered" evidence="1">
    <location>
        <begin position="64"/>
        <end position="86"/>
    </location>
</feature>
<accession>A0A4C1XHM2</accession>
<keyword evidence="2" id="KW-0732">Signal</keyword>
<dbReference type="Proteomes" id="UP000299102">
    <property type="component" value="Unassembled WGS sequence"/>
</dbReference>
<dbReference type="AlphaFoldDB" id="A0A4C1XHM2"/>
<evidence type="ECO:0000256" key="1">
    <source>
        <dbReference type="SAM" id="MobiDB-lite"/>
    </source>
</evidence>
<evidence type="ECO:0008006" key="5">
    <source>
        <dbReference type="Google" id="ProtNLM"/>
    </source>
</evidence>
<proteinExistence type="predicted"/>
<evidence type="ECO:0000313" key="4">
    <source>
        <dbReference type="Proteomes" id="UP000299102"/>
    </source>
</evidence>
<gene>
    <name evidence="3" type="ORF">EVAR_35341_1</name>
</gene>
<sequence length="132" mass="14019">MGLLFVVQLLHLMRAGPYAVDSTSNETCRLRTRPRFFKNNGARAAGAGAGGLDTGREIKFQRGRPRKCSGVNDHSANEEAAGGGAGAGCAHCTFVLSIGISIATGGASGCAPSERPRGERHFRRRRHSPSRR</sequence>
<evidence type="ECO:0000313" key="3">
    <source>
        <dbReference type="EMBL" id="GBP63451.1"/>
    </source>
</evidence>
<protein>
    <recommendedName>
        <fullName evidence="5">Secreted protein</fullName>
    </recommendedName>
</protein>
<feature type="signal peptide" evidence="2">
    <location>
        <begin position="1"/>
        <end position="15"/>
    </location>
</feature>
<feature type="region of interest" description="Disordered" evidence="1">
    <location>
        <begin position="105"/>
        <end position="132"/>
    </location>
</feature>